<reference evidence="2 3" key="1">
    <citation type="submission" date="2019-10" db="EMBL/GenBank/DDBJ databases">
        <title>Nocardia macrotermitis sp. nov. and Nocardia aurantia sp. nov., isolated from the gut of fungus growing-termite Macrotermes natalensis.</title>
        <authorList>
            <person name="Benndorf R."/>
            <person name="Schwitalla J."/>
            <person name="Martin K."/>
            <person name="De Beer W."/>
            <person name="Kaster A.-K."/>
            <person name="Vollmers J."/>
            <person name="Poulsen M."/>
            <person name="Beemelmanns C."/>
        </authorList>
    </citation>
    <scope>NUCLEOTIDE SEQUENCE [LARGE SCALE GENOMIC DNA]</scope>
    <source>
        <strain evidence="2 3">RB20</strain>
    </source>
</reference>
<dbReference type="AlphaFoldDB" id="A0A7K0D8V0"/>
<dbReference type="Proteomes" id="UP000438448">
    <property type="component" value="Unassembled WGS sequence"/>
</dbReference>
<protein>
    <submittedName>
        <fullName evidence="2">Uncharacterized protein</fullName>
    </submittedName>
</protein>
<evidence type="ECO:0000256" key="1">
    <source>
        <dbReference type="SAM" id="MobiDB-lite"/>
    </source>
</evidence>
<dbReference type="EMBL" id="WEGK01000012">
    <property type="protein sequence ID" value="MQY22138.1"/>
    <property type="molecule type" value="Genomic_DNA"/>
</dbReference>
<accession>A0A7K0D8V0</accession>
<name>A0A7K0D8V0_9NOCA</name>
<proteinExistence type="predicted"/>
<evidence type="ECO:0000313" key="3">
    <source>
        <dbReference type="Proteomes" id="UP000438448"/>
    </source>
</evidence>
<keyword evidence="3" id="KW-1185">Reference proteome</keyword>
<feature type="region of interest" description="Disordered" evidence="1">
    <location>
        <begin position="67"/>
        <end position="92"/>
    </location>
</feature>
<organism evidence="2 3">
    <name type="scientific">Nocardia macrotermitis</name>
    <dbReference type="NCBI Taxonomy" id="2585198"/>
    <lineage>
        <taxon>Bacteria</taxon>
        <taxon>Bacillati</taxon>
        <taxon>Actinomycetota</taxon>
        <taxon>Actinomycetes</taxon>
        <taxon>Mycobacteriales</taxon>
        <taxon>Nocardiaceae</taxon>
        <taxon>Nocardia</taxon>
    </lineage>
</organism>
<evidence type="ECO:0000313" key="2">
    <source>
        <dbReference type="EMBL" id="MQY22138.1"/>
    </source>
</evidence>
<gene>
    <name evidence="2" type="ORF">NRB20_52510</name>
</gene>
<comment type="caution">
    <text evidence="2">The sequence shown here is derived from an EMBL/GenBank/DDBJ whole genome shotgun (WGS) entry which is preliminary data.</text>
</comment>
<sequence length="92" mass="9947">MGQMSTATDMRPKRIGQALGLPFGDPKEVALYTNDLTGFRPVERRVDTLLKVTTAEDGEFMLAAEAQGEKDADKPAAPAYWVTPGPPRNGVN</sequence>